<organism evidence="10 11">
    <name type="scientific">Stentor coeruleus</name>
    <dbReference type="NCBI Taxonomy" id="5963"/>
    <lineage>
        <taxon>Eukaryota</taxon>
        <taxon>Sar</taxon>
        <taxon>Alveolata</taxon>
        <taxon>Ciliophora</taxon>
        <taxon>Postciliodesmatophora</taxon>
        <taxon>Heterotrichea</taxon>
        <taxon>Heterotrichida</taxon>
        <taxon>Stentoridae</taxon>
        <taxon>Stentor</taxon>
    </lineage>
</organism>
<gene>
    <name evidence="10" type="ORF">SteCoe_7940</name>
</gene>
<dbReference type="PRINTS" id="PR02000">
    <property type="entry name" value="GCR1PLANT"/>
</dbReference>
<keyword evidence="2 8" id="KW-0812">Transmembrane</keyword>
<dbReference type="Pfam" id="PF05462">
    <property type="entry name" value="Dicty_CAR"/>
    <property type="match status" value="1"/>
</dbReference>
<evidence type="ECO:0000256" key="5">
    <source>
        <dbReference type="ARBA" id="ARBA00023136"/>
    </source>
</evidence>
<keyword evidence="3 8" id="KW-1133">Transmembrane helix</keyword>
<evidence type="ECO:0000256" key="7">
    <source>
        <dbReference type="ARBA" id="ARBA00023224"/>
    </source>
</evidence>
<protein>
    <recommendedName>
        <fullName evidence="9">G-protein coupled receptors family 2 profile 2 domain-containing protein</fullName>
    </recommendedName>
</protein>
<dbReference type="GO" id="GO:0007166">
    <property type="term" value="P:cell surface receptor signaling pathway"/>
    <property type="evidence" value="ECO:0007669"/>
    <property type="project" value="InterPro"/>
</dbReference>
<dbReference type="InterPro" id="IPR022340">
    <property type="entry name" value="GPCR_GCR1_put"/>
</dbReference>
<feature type="domain" description="G-protein coupled receptors family 2 profile 2" evidence="9">
    <location>
        <begin position="8"/>
        <end position="254"/>
    </location>
</feature>
<dbReference type="EMBL" id="MPUH01000116">
    <property type="protein sequence ID" value="OMJ89855.1"/>
    <property type="molecule type" value="Genomic_DNA"/>
</dbReference>
<keyword evidence="4" id="KW-0297">G-protein coupled receptor</keyword>
<dbReference type="SUPFAM" id="SSF81321">
    <property type="entry name" value="Family A G protein-coupled receptor-like"/>
    <property type="match status" value="1"/>
</dbReference>
<accession>A0A1R2CLK6</accession>
<dbReference type="GO" id="GO:0004930">
    <property type="term" value="F:G protein-coupled receptor activity"/>
    <property type="evidence" value="ECO:0007669"/>
    <property type="project" value="UniProtKB-KW"/>
</dbReference>
<evidence type="ECO:0000256" key="1">
    <source>
        <dbReference type="ARBA" id="ARBA00004141"/>
    </source>
</evidence>
<name>A0A1R2CLK6_9CILI</name>
<evidence type="ECO:0000256" key="4">
    <source>
        <dbReference type="ARBA" id="ARBA00023040"/>
    </source>
</evidence>
<keyword evidence="11" id="KW-1185">Reference proteome</keyword>
<dbReference type="Proteomes" id="UP000187209">
    <property type="component" value="Unassembled WGS sequence"/>
</dbReference>
<dbReference type="PANTHER" id="PTHR23112">
    <property type="entry name" value="G PROTEIN-COUPLED RECEPTOR 157-RELATED"/>
    <property type="match status" value="1"/>
</dbReference>
<keyword evidence="5 8" id="KW-0472">Membrane</keyword>
<feature type="transmembrane region" description="Helical" evidence="8">
    <location>
        <begin position="200"/>
        <end position="222"/>
    </location>
</feature>
<feature type="transmembrane region" description="Helical" evidence="8">
    <location>
        <begin position="79"/>
        <end position="104"/>
    </location>
</feature>
<feature type="transmembrane region" description="Helical" evidence="8">
    <location>
        <begin position="116"/>
        <end position="135"/>
    </location>
</feature>
<dbReference type="InterPro" id="IPR017981">
    <property type="entry name" value="GPCR_2-like_7TM"/>
</dbReference>
<reference evidence="10 11" key="1">
    <citation type="submission" date="2016-11" db="EMBL/GenBank/DDBJ databases">
        <title>The macronuclear genome of Stentor coeruleus: a giant cell with tiny introns.</title>
        <authorList>
            <person name="Slabodnick M."/>
            <person name="Ruby J.G."/>
            <person name="Reiff S.B."/>
            <person name="Swart E.C."/>
            <person name="Gosai S."/>
            <person name="Prabakaran S."/>
            <person name="Witkowska E."/>
            <person name="Larue G.E."/>
            <person name="Fisher S."/>
            <person name="Freeman R.M."/>
            <person name="Gunawardena J."/>
            <person name="Chu W."/>
            <person name="Stover N.A."/>
            <person name="Gregory B.D."/>
            <person name="Nowacki M."/>
            <person name="Derisi J."/>
            <person name="Roy S.W."/>
            <person name="Marshall W.F."/>
            <person name="Sood P."/>
        </authorList>
    </citation>
    <scope>NUCLEOTIDE SEQUENCE [LARGE SCALE GENOMIC DNA]</scope>
    <source>
        <strain evidence="10">WM001</strain>
    </source>
</reference>
<dbReference type="PROSITE" id="PS50261">
    <property type="entry name" value="G_PROTEIN_RECEP_F2_4"/>
    <property type="match status" value="1"/>
</dbReference>
<dbReference type="InterPro" id="IPR022343">
    <property type="entry name" value="GCR1-cAMP_receptor"/>
</dbReference>
<dbReference type="PRINTS" id="PR02001">
    <property type="entry name" value="GCR1CAMPR"/>
</dbReference>
<evidence type="ECO:0000256" key="6">
    <source>
        <dbReference type="ARBA" id="ARBA00023170"/>
    </source>
</evidence>
<dbReference type="AlphaFoldDB" id="A0A1R2CLK6"/>
<evidence type="ECO:0000313" key="10">
    <source>
        <dbReference type="EMBL" id="OMJ89855.1"/>
    </source>
</evidence>
<evidence type="ECO:0000256" key="2">
    <source>
        <dbReference type="ARBA" id="ARBA00022692"/>
    </source>
</evidence>
<keyword evidence="7" id="KW-0807">Transducer</keyword>
<evidence type="ECO:0000256" key="3">
    <source>
        <dbReference type="ARBA" id="ARBA00022989"/>
    </source>
</evidence>
<dbReference type="GO" id="GO:0005886">
    <property type="term" value="C:plasma membrane"/>
    <property type="evidence" value="ECO:0007669"/>
    <property type="project" value="TreeGrafter"/>
</dbReference>
<dbReference type="PANTHER" id="PTHR23112:SF0">
    <property type="entry name" value="TRANSMEMBRANE PROTEIN 116"/>
    <property type="match status" value="1"/>
</dbReference>
<feature type="transmembrane region" description="Helical" evidence="8">
    <location>
        <begin position="46"/>
        <end position="67"/>
    </location>
</feature>
<proteinExistence type="predicted"/>
<sequence length="289" mass="33186">MGCPGDIVYLSYFALMIVSCISILTSTAIILLCCIGQVLEDFTQKIIIYMSLNDLIRSCSLIIPLFFESKDFICKFFGYTVVYTFIANVSWALCISSTLYLAIVKKRKDYEKYMKYWLLITYPILGCIQAIPYATDSYGFDTGICTLKQDFYGSIWRFSLLYFPYWTSLIVSCWIFIKLNKSLKDSDSQSLKSLIMKRGYIYSLIIYLMVLFLSIVRIIQLFNNSCTVQYFSLFTDSFLGLHGLLNGIALLFNDNVQNVIKYRFCKQKNKALILTSSSGLSFTDEGNIN</sequence>
<dbReference type="GO" id="GO:0007189">
    <property type="term" value="P:adenylate cyclase-activating G protein-coupled receptor signaling pathway"/>
    <property type="evidence" value="ECO:0007669"/>
    <property type="project" value="TreeGrafter"/>
</dbReference>
<evidence type="ECO:0000256" key="8">
    <source>
        <dbReference type="SAM" id="Phobius"/>
    </source>
</evidence>
<feature type="transmembrane region" description="Helical" evidence="8">
    <location>
        <begin position="155"/>
        <end position="179"/>
    </location>
</feature>
<feature type="transmembrane region" description="Helical" evidence="8">
    <location>
        <begin position="12"/>
        <end position="34"/>
    </location>
</feature>
<dbReference type="Gene3D" id="1.20.1070.10">
    <property type="entry name" value="Rhodopsin 7-helix transmembrane proteins"/>
    <property type="match status" value="1"/>
</dbReference>
<keyword evidence="6" id="KW-0675">Receptor</keyword>
<evidence type="ECO:0000259" key="9">
    <source>
        <dbReference type="PROSITE" id="PS50261"/>
    </source>
</evidence>
<comment type="caution">
    <text evidence="10">The sequence shown here is derived from an EMBL/GenBank/DDBJ whole genome shotgun (WGS) entry which is preliminary data.</text>
</comment>
<evidence type="ECO:0000313" key="11">
    <source>
        <dbReference type="Proteomes" id="UP000187209"/>
    </source>
</evidence>
<comment type="subcellular location">
    <subcellularLocation>
        <location evidence="1">Membrane</location>
        <topology evidence="1">Multi-pass membrane protein</topology>
    </subcellularLocation>
</comment>
<feature type="transmembrane region" description="Helical" evidence="8">
    <location>
        <begin position="228"/>
        <end position="252"/>
    </location>
</feature>